<comment type="caution">
    <text evidence="1">The sequence shown here is derived from an EMBL/GenBank/DDBJ whole genome shotgun (WGS) entry which is preliminary data.</text>
</comment>
<dbReference type="Proteomes" id="UP000193411">
    <property type="component" value="Unassembled WGS sequence"/>
</dbReference>
<sequence>MIENVFMLGLLPGPKKPEQCGFALCMRKMADLLLKMEQGFTIQVEDPMRRAISLYVTCRVFLLDIAGDLPALAAMLNIKGHSGVFPCPYCHISGVYLKDKVQGNKKRYPCLTFPRLTNEQEALVSRLLKCRSLAALFLHFLTHHAASTTCNPPAFIYINDMLVLPS</sequence>
<dbReference type="OrthoDB" id="2404451at2759"/>
<evidence type="ECO:0000313" key="2">
    <source>
        <dbReference type="Proteomes" id="UP000193411"/>
    </source>
</evidence>
<organism evidence="1 2">
    <name type="scientific">Catenaria anguillulae PL171</name>
    <dbReference type="NCBI Taxonomy" id="765915"/>
    <lineage>
        <taxon>Eukaryota</taxon>
        <taxon>Fungi</taxon>
        <taxon>Fungi incertae sedis</taxon>
        <taxon>Blastocladiomycota</taxon>
        <taxon>Blastocladiomycetes</taxon>
        <taxon>Blastocladiales</taxon>
        <taxon>Catenariaceae</taxon>
        <taxon>Catenaria</taxon>
    </lineage>
</organism>
<dbReference type="AlphaFoldDB" id="A0A1Y2H8A6"/>
<proteinExistence type="predicted"/>
<accession>A0A1Y2H8A6</accession>
<evidence type="ECO:0000313" key="1">
    <source>
        <dbReference type="EMBL" id="ORZ30735.1"/>
    </source>
</evidence>
<name>A0A1Y2H8A6_9FUNG</name>
<dbReference type="EMBL" id="MCFL01000075">
    <property type="protein sequence ID" value="ORZ30735.1"/>
    <property type="molecule type" value="Genomic_DNA"/>
</dbReference>
<reference evidence="1 2" key="1">
    <citation type="submission" date="2016-07" db="EMBL/GenBank/DDBJ databases">
        <title>Pervasive Adenine N6-methylation of Active Genes in Fungi.</title>
        <authorList>
            <consortium name="DOE Joint Genome Institute"/>
            <person name="Mondo S.J."/>
            <person name="Dannebaum R.O."/>
            <person name="Kuo R.C."/>
            <person name="Labutti K."/>
            <person name="Haridas S."/>
            <person name="Kuo A."/>
            <person name="Salamov A."/>
            <person name="Ahrendt S.R."/>
            <person name="Lipzen A."/>
            <person name="Sullivan W."/>
            <person name="Andreopoulos W.B."/>
            <person name="Clum A."/>
            <person name="Lindquist E."/>
            <person name="Daum C."/>
            <person name="Ramamoorthy G.K."/>
            <person name="Gryganskyi A."/>
            <person name="Culley D."/>
            <person name="Magnuson J.K."/>
            <person name="James T.Y."/>
            <person name="O'Malley M.A."/>
            <person name="Stajich J.E."/>
            <person name="Spatafora J.W."/>
            <person name="Visel A."/>
            <person name="Grigoriev I.V."/>
        </authorList>
    </citation>
    <scope>NUCLEOTIDE SEQUENCE [LARGE SCALE GENOMIC DNA]</scope>
    <source>
        <strain evidence="1 2">PL171</strain>
    </source>
</reference>
<protein>
    <submittedName>
        <fullName evidence="1">Uncharacterized protein</fullName>
    </submittedName>
</protein>
<gene>
    <name evidence="1" type="ORF">BCR44DRAFT_263554</name>
</gene>
<keyword evidence="2" id="KW-1185">Reference proteome</keyword>